<feature type="repeat" description="WD" evidence="3">
    <location>
        <begin position="840"/>
        <end position="862"/>
    </location>
</feature>
<feature type="repeat" description="WD" evidence="3">
    <location>
        <begin position="897"/>
        <end position="922"/>
    </location>
</feature>
<dbReference type="InterPro" id="IPR001680">
    <property type="entry name" value="WD40_rpt"/>
</dbReference>
<dbReference type="Pfam" id="PF00400">
    <property type="entry name" value="WD40"/>
    <property type="match status" value="3"/>
</dbReference>
<gene>
    <name evidence="8" type="ORF">R5W23_003810</name>
</gene>
<dbReference type="InterPro" id="IPR011047">
    <property type="entry name" value="Quinoprotein_ADH-like_sf"/>
</dbReference>
<dbReference type="PROSITE" id="PS50082">
    <property type="entry name" value="WD_REPEATS_2"/>
    <property type="match status" value="3"/>
</dbReference>
<evidence type="ECO:0000313" key="9">
    <source>
        <dbReference type="Proteomes" id="UP001272242"/>
    </source>
</evidence>
<dbReference type="InterPro" id="IPR014284">
    <property type="entry name" value="RNA_pol_sigma-70_dom"/>
</dbReference>
<keyword evidence="2" id="KW-0677">Repeat</keyword>
<dbReference type="InterPro" id="IPR013324">
    <property type="entry name" value="RNA_pol_sigma_r3/r4-like"/>
</dbReference>
<evidence type="ECO:0000259" key="5">
    <source>
        <dbReference type="Pfam" id="PF04542"/>
    </source>
</evidence>
<dbReference type="Pfam" id="PF08281">
    <property type="entry name" value="Sigma70_r4_2"/>
    <property type="match status" value="1"/>
</dbReference>
<dbReference type="PANTHER" id="PTHR19848:SF7">
    <property type="entry name" value="F-BOX AND WD-40 DOMAIN PROTEIN 7"/>
    <property type="match status" value="1"/>
</dbReference>
<evidence type="ECO:0000256" key="1">
    <source>
        <dbReference type="ARBA" id="ARBA00022574"/>
    </source>
</evidence>
<dbReference type="SMART" id="SM00320">
    <property type="entry name" value="WD40"/>
    <property type="match status" value="10"/>
</dbReference>
<evidence type="ECO:0000256" key="2">
    <source>
        <dbReference type="ARBA" id="ARBA00022737"/>
    </source>
</evidence>
<organism evidence="8 9">
    <name type="scientific">Gemmata algarum</name>
    <dbReference type="NCBI Taxonomy" id="2975278"/>
    <lineage>
        <taxon>Bacteria</taxon>
        <taxon>Pseudomonadati</taxon>
        <taxon>Planctomycetota</taxon>
        <taxon>Planctomycetia</taxon>
        <taxon>Gemmatales</taxon>
        <taxon>Gemmataceae</taxon>
        <taxon>Gemmata</taxon>
    </lineage>
</organism>
<accession>A0ABU5F4D0</accession>
<evidence type="ECO:0000256" key="3">
    <source>
        <dbReference type="PROSITE-ProRule" id="PRU00221"/>
    </source>
</evidence>
<dbReference type="InterPro" id="IPR013325">
    <property type="entry name" value="RNA_pol_sigma_r2"/>
</dbReference>
<feature type="repeat" description="WD" evidence="3">
    <location>
        <begin position="932"/>
        <end position="972"/>
    </location>
</feature>
<evidence type="ECO:0000256" key="4">
    <source>
        <dbReference type="SAM" id="MobiDB-lite"/>
    </source>
</evidence>
<comment type="caution">
    <text evidence="8">The sequence shown here is derived from an EMBL/GenBank/DDBJ whole genome shotgun (WGS) entry which is preliminary data.</text>
</comment>
<reference evidence="9" key="1">
    <citation type="journal article" date="2023" name="Mar. Drugs">
        <title>Gemmata algarum, a Novel Planctomycete Isolated from an Algal Mat, Displays Antimicrobial Activity.</title>
        <authorList>
            <person name="Kumar G."/>
            <person name="Kallscheuer N."/>
            <person name="Kashif M."/>
            <person name="Ahamad S."/>
            <person name="Jagadeeshwari U."/>
            <person name="Pannikurungottu S."/>
            <person name="Haufschild T."/>
            <person name="Kabuu M."/>
            <person name="Sasikala C."/>
            <person name="Jogler C."/>
            <person name="Ramana C."/>
        </authorList>
    </citation>
    <scope>NUCLEOTIDE SEQUENCE [LARGE SCALE GENOMIC DNA]</scope>
    <source>
        <strain evidence="9">JC673</strain>
    </source>
</reference>
<evidence type="ECO:0000259" key="7">
    <source>
        <dbReference type="Pfam" id="PF12894"/>
    </source>
</evidence>
<feature type="domain" description="RNA polymerase sigma-70 region 2" evidence="5">
    <location>
        <begin position="43"/>
        <end position="110"/>
    </location>
</feature>
<feature type="region of interest" description="Disordered" evidence="4">
    <location>
        <begin position="1"/>
        <end position="25"/>
    </location>
</feature>
<dbReference type="Gene3D" id="1.10.1740.10">
    <property type="match status" value="1"/>
</dbReference>
<dbReference type="Gene3D" id="1.10.10.10">
    <property type="entry name" value="Winged helix-like DNA-binding domain superfamily/Winged helix DNA-binding domain"/>
    <property type="match status" value="1"/>
</dbReference>
<dbReference type="EMBL" id="JAXBLV010000211">
    <property type="protein sequence ID" value="MDY3562344.1"/>
    <property type="molecule type" value="Genomic_DNA"/>
</dbReference>
<feature type="domain" description="RNA polymerase sigma factor 70 region 4 type 2" evidence="6">
    <location>
        <begin position="141"/>
        <end position="191"/>
    </location>
</feature>
<protein>
    <submittedName>
        <fullName evidence="8">Sigma-70 family RNA polymerase sigma factor</fullName>
    </submittedName>
</protein>
<dbReference type="InterPro" id="IPR036388">
    <property type="entry name" value="WH-like_DNA-bd_sf"/>
</dbReference>
<dbReference type="SUPFAM" id="SSF69304">
    <property type="entry name" value="Tricorn protease N-terminal domain"/>
    <property type="match status" value="1"/>
</dbReference>
<keyword evidence="1 3" id="KW-0853">WD repeat</keyword>
<dbReference type="CDD" id="cd06171">
    <property type="entry name" value="Sigma70_r4"/>
    <property type="match status" value="1"/>
</dbReference>
<sequence>MSSGANLTHVVRQLPSPHGAHRGDPELLDRYVRERDQEAFAALVRRYGPLVLGVARRQLVDRHQSEDVFQATFLALARSAAKLGGRPALTNWLYTVALRLARKLRARNSRFKTVERVEPADPACERDPLAEITGRELVRVVDEELARLPERLRLPVLLCCVQGLSREEAAQSLGWSPGSVKGRLERGRQKLATRLAARGLAPSAVLLAPLAPVTVPADLLARTVASALAPWARSASPAVAALAATGMRRPLPPAVLAACFVAAVTAGVFALMEERAAQPLPPAGPVKVPPKTVLVPDDPLPTGATGRFGSTRFRHPTEISELCVSADGKFAVASSDRYPNGAHRAYDLNTGHALFTLEGWNGDRFFTAVAVSPDGRTLATNQNGTLRLHDAATGKEKTRINYVVPAPGVKTRDFTFRTSKLLVFAPDCTHVLIAAGDGNALVLVDPVKTAEFESVQVSHTFPHNQLVHAAAFSPDGKRIVGGGEEQDKGVYFARLWNAETGKEQHRLWFGKGKIRCVAFSPDGATVAVGGDGENGKVTVTLFEAATGKERLQLPFPNTARVRSVAFSLDGKTLAASGSSYSPGFDSFSGDGTTRLFEVATGKEALTIDRMAIGLRFAPDGGVLVGAVANAIYRWDTTTGKALAPEGPNSQIESIVVAPDGSRIVARELAGAAHVWNARSGKYVQRLSVGWGSRSAVSPDGHLLVWLEADKTATFTKPSLPGRTLTGSRLRTFDLTAGAFVERFDGIKGGISRVCFTADSKALVTSGSWGTGTRFWDVATGKLVRSFLADEKEQPHGTSCSALSPNGKIFADATYSSHSSASAVYAVRLWDTETGKKLHDLSGHTDRIGAVAFSPDGKYLVTGEPPYPFKWERRPRAGHVFVWEVATGRRVASLPIEITAVAFAPDGKALAVAVADGTIQLWDAGTWQLSGEFPGPREWVTALTFGPDGRLFSGATNAEILAWDLRAAKRPSADRK</sequence>
<dbReference type="NCBIfam" id="TIGR02937">
    <property type="entry name" value="sigma70-ECF"/>
    <property type="match status" value="1"/>
</dbReference>
<evidence type="ECO:0000259" key="6">
    <source>
        <dbReference type="Pfam" id="PF08281"/>
    </source>
</evidence>
<dbReference type="InterPro" id="IPR015943">
    <property type="entry name" value="WD40/YVTN_repeat-like_dom_sf"/>
</dbReference>
<dbReference type="PROSITE" id="PS50294">
    <property type="entry name" value="WD_REPEATS_REGION"/>
    <property type="match status" value="1"/>
</dbReference>
<dbReference type="Gene3D" id="2.130.10.10">
    <property type="entry name" value="YVTN repeat-like/Quinoprotein amine dehydrogenase"/>
    <property type="match status" value="5"/>
</dbReference>
<dbReference type="SUPFAM" id="SSF75011">
    <property type="entry name" value="3-carboxy-cis,cis-mucoante lactonizing enzyme"/>
    <property type="match status" value="1"/>
</dbReference>
<dbReference type="InterPro" id="IPR019775">
    <property type="entry name" value="WD40_repeat_CS"/>
</dbReference>
<dbReference type="InterPro" id="IPR024977">
    <property type="entry name" value="Apc4-like_WD40_dom"/>
</dbReference>
<dbReference type="SUPFAM" id="SSF50998">
    <property type="entry name" value="Quinoprotein alcohol dehydrogenase-like"/>
    <property type="match status" value="1"/>
</dbReference>
<dbReference type="Pfam" id="PF12894">
    <property type="entry name" value="ANAPC4_WD40"/>
    <property type="match status" value="1"/>
</dbReference>
<dbReference type="RefSeq" id="WP_320688652.1">
    <property type="nucleotide sequence ID" value="NZ_JAXBLV010000211.1"/>
</dbReference>
<name>A0ABU5F4D0_9BACT</name>
<keyword evidence="9" id="KW-1185">Reference proteome</keyword>
<dbReference type="PANTHER" id="PTHR19848">
    <property type="entry name" value="WD40 REPEAT PROTEIN"/>
    <property type="match status" value="1"/>
</dbReference>
<feature type="domain" description="Anaphase-promoting complex subunit 4-like WD40" evidence="7">
    <location>
        <begin position="892"/>
        <end position="944"/>
    </location>
</feature>
<dbReference type="Proteomes" id="UP001272242">
    <property type="component" value="Unassembled WGS sequence"/>
</dbReference>
<dbReference type="PROSITE" id="PS00678">
    <property type="entry name" value="WD_REPEATS_1"/>
    <property type="match status" value="1"/>
</dbReference>
<dbReference type="SUPFAM" id="SSF88659">
    <property type="entry name" value="Sigma3 and sigma4 domains of RNA polymerase sigma factors"/>
    <property type="match status" value="1"/>
</dbReference>
<feature type="region of interest" description="Disordered" evidence="4">
    <location>
        <begin position="282"/>
        <end position="311"/>
    </location>
</feature>
<dbReference type="SUPFAM" id="SSF88946">
    <property type="entry name" value="Sigma2 domain of RNA polymerase sigma factors"/>
    <property type="match status" value="1"/>
</dbReference>
<dbReference type="InterPro" id="IPR013249">
    <property type="entry name" value="RNA_pol_sigma70_r4_t2"/>
</dbReference>
<evidence type="ECO:0000313" key="8">
    <source>
        <dbReference type="EMBL" id="MDY3562344.1"/>
    </source>
</evidence>
<proteinExistence type="predicted"/>
<dbReference type="Pfam" id="PF04542">
    <property type="entry name" value="Sigma70_r2"/>
    <property type="match status" value="1"/>
</dbReference>
<feature type="compositionally biased region" description="Low complexity" evidence="4">
    <location>
        <begin position="289"/>
        <end position="301"/>
    </location>
</feature>
<dbReference type="CDD" id="cd00200">
    <property type="entry name" value="WD40"/>
    <property type="match status" value="1"/>
</dbReference>
<dbReference type="InterPro" id="IPR007627">
    <property type="entry name" value="RNA_pol_sigma70_r2"/>
</dbReference>